<dbReference type="GeneID" id="78526225"/>
<keyword evidence="2" id="KW-0812">Transmembrane</keyword>
<dbReference type="SUPFAM" id="SSF56954">
    <property type="entry name" value="Outer membrane efflux proteins (OEP)"/>
    <property type="match status" value="1"/>
</dbReference>
<dbReference type="PROSITE" id="PS51257">
    <property type="entry name" value="PROKAR_LIPOPROTEIN"/>
    <property type="match status" value="1"/>
</dbReference>
<dbReference type="Gene3D" id="1.20.1600.10">
    <property type="entry name" value="Outer membrane efflux proteins (OEP)"/>
    <property type="match status" value="1"/>
</dbReference>
<dbReference type="Gene3D" id="2.20.200.10">
    <property type="entry name" value="Outer membrane efflux proteins (OEP)"/>
    <property type="match status" value="1"/>
</dbReference>
<reference evidence="4 5" key="1">
    <citation type="submission" date="2014-08" db="EMBL/GenBank/DDBJ databases">
        <title>Whole genome shotgun sequence of Sphingomonas paucimobilis NBRC 13935.</title>
        <authorList>
            <person name="Hosoyama A."/>
            <person name="Hashimoto M."/>
            <person name="Hosoyama Y."/>
            <person name="Noguchi M."/>
            <person name="Uohara A."/>
            <person name="Ohji S."/>
            <person name="Katano-Makiyama Y."/>
            <person name="Ichikawa N."/>
            <person name="Kimura A."/>
            <person name="Yamazoe A."/>
            <person name="Fujita N."/>
        </authorList>
    </citation>
    <scope>NUCLEOTIDE SEQUENCE [LARGE SCALE GENOMIC DNA]</scope>
    <source>
        <strain evidence="4 5">NBRC 13935</strain>
    </source>
</reference>
<keyword evidence="2" id="KW-1134">Transmembrane beta strand</keyword>
<comment type="subcellular location">
    <subcellularLocation>
        <location evidence="2">Cell membrane</location>
        <topology evidence="2">Lipid-anchor</topology>
    </subcellularLocation>
</comment>
<keyword evidence="2" id="KW-0472">Membrane</keyword>
<comment type="caution">
    <text evidence="4">The sequence shown here is derived from an EMBL/GenBank/DDBJ whole genome shotgun (WGS) entry which is preliminary data.</text>
</comment>
<evidence type="ECO:0000256" key="2">
    <source>
        <dbReference type="RuleBase" id="RU362097"/>
    </source>
</evidence>
<dbReference type="InterPro" id="IPR003423">
    <property type="entry name" value="OMP_efflux"/>
</dbReference>
<dbReference type="AlphaFoldDB" id="A0A0C9NCX0"/>
<keyword evidence="5" id="KW-1185">Reference proteome</keyword>
<dbReference type="InterPro" id="IPR010131">
    <property type="entry name" value="MdtP/NodT-like"/>
</dbReference>
<dbReference type="PANTHER" id="PTHR30203">
    <property type="entry name" value="OUTER MEMBRANE CATION EFFLUX PROTEIN"/>
    <property type="match status" value="1"/>
</dbReference>
<evidence type="ECO:0000313" key="4">
    <source>
        <dbReference type="EMBL" id="GAN12598.1"/>
    </source>
</evidence>
<feature type="region of interest" description="Disordered" evidence="3">
    <location>
        <begin position="119"/>
        <end position="145"/>
    </location>
</feature>
<dbReference type="RefSeq" id="WP_007404100.1">
    <property type="nucleotide sequence ID" value="NZ_BBJS01000011.1"/>
</dbReference>
<name>A0A0C9NCX0_SPHPI</name>
<keyword evidence="2" id="KW-0732">Signal</keyword>
<accession>A0A0C9NCX0</accession>
<dbReference type="PANTHER" id="PTHR30203:SF25">
    <property type="entry name" value="OUTER MEMBRANE PROTEIN-RELATED"/>
    <property type="match status" value="1"/>
</dbReference>
<dbReference type="EMBL" id="BBJS01000011">
    <property type="protein sequence ID" value="GAN12598.1"/>
    <property type="molecule type" value="Genomic_DNA"/>
</dbReference>
<keyword evidence="2" id="KW-0449">Lipoprotein</keyword>
<dbReference type="GO" id="GO:0005886">
    <property type="term" value="C:plasma membrane"/>
    <property type="evidence" value="ECO:0007669"/>
    <property type="project" value="UniProtKB-SubCell"/>
</dbReference>
<proteinExistence type="inferred from homology"/>
<gene>
    <name evidence="4" type="primary">oprN</name>
    <name evidence="4" type="ORF">SP6_11_00990</name>
</gene>
<feature type="signal peptide" evidence="2">
    <location>
        <begin position="1"/>
        <end position="23"/>
    </location>
</feature>
<evidence type="ECO:0000313" key="5">
    <source>
        <dbReference type="Proteomes" id="UP000032025"/>
    </source>
</evidence>
<dbReference type="GO" id="GO:0015562">
    <property type="term" value="F:efflux transmembrane transporter activity"/>
    <property type="evidence" value="ECO:0007669"/>
    <property type="project" value="InterPro"/>
</dbReference>
<protein>
    <submittedName>
        <fullName evidence="4">OprN protein</fullName>
    </submittedName>
</protein>
<organism evidence="4 5">
    <name type="scientific">Sphingomonas paucimobilis NBRC 13935</name>
    <dbReference type="NCBI Taxonomy" id="1219050"/>
    <lineage>
        <taxon>Bacteria</taxon>
        <taxon>Pseudomonadati</taxon>
        <taxon>Pseudomonadota</taxon>
        <taxon>Alphaproteobacteria</taxon>
        <taxon>Sphingomonadales</taxon>
        <taxon>Sphingomonadaceae</taxon>
        <taxon>Sphingomonas</taxon>
    </lineage>
</organism>
<evidence type="ECO:0000256" key="3">
    <source>
        <dbReference type="SAM" id="MobiDB-lite"/>
    </source>
</evidence>
<dbReference type="Proteomes" id="UP000032025">
    <property type="component" value="Unassembled WGS sequence"/>
</dbReference>
<feature type="chain" id="PRO_5001434584" evidence="2">
    <location>
        <begin position="24"/>
        <end position="497"/>
    </location>
</feature>
<keyword evidence="2" id="KW-0564">Palmitate</keyword>
<comment type="similarity">
    <text evidence="1 2">Belongs to the outer membrane factor (OMF) (TC 1.B.17) family.</text>
</comment>
<sequence length="497" mass="51922">MRKQLSLIPLLLLGACTVGPNYAGPPKGVGSAAQPPAGFARADASVATTAPAVAEWWTTLNDPMLTWLEEQALAANPNVAVAQARLKQARASLRLERANQAPNANASATYLHADLPGINLGGGQQQGGGEQGGGQGGANGGAAGGGSGGQSLDFFNLGFDASWEIDLFGGQRRTVEAARANAAAAEANVADAQVSLSADVAQAYVGLRDAQQRLILAREASRMQRDTLNLTQQRFNNGTASQLEVERLRNQVESTDAQILPLSASVETYLNALAILIGEAPGTLDQRLGQAAPVPLPPAQVAVGDPTSLLQRRPDIRAAERRLAAQTARIGVAEAAKFPRLNLMGIIGIGGTSLDALTDLDNLVTLGAPMLQWNVLNFGRANARVGQAEGARDEAEAQYRGAVLSALRDAEDALARFRARRNTVATLARAKASADRSAVLMQQRYRAGAATLIDTLDAERQRVSAQQSLSQAVAGLTNDYVALQKALGLGWRAPTGA</sequence>
<dbReference type="NCBIfam" id="TIGR01845">
    <property type="entry name" value="outer_NodT"/>
    <property type="match status" value="1"/>
</dbReference>
<evidence type="ECO:0000256" key="1">
    <source>
        <dbReference type="ARBA" id="ARBA00007613"/>
    </source>
</evidence>
<dbReference type="Pfam" id="PF02321">
    <property type="entry name" value="OEP"/>
    <property type="match status" value="2"/>
</dbReference>